<feature type="transmembrane region" description="Helical" evidence="1">
    <location>
        <begin position="188"/>
        <end position="209"/>
    </location>
</feature>
<gene>
    <name evidence="2" type="ORF">FEM48_Zijuj10G0006600</name>
</gene>
<proteinExistence type="predicted"/>
<feature type="transmembrane region" description="Helical" evidence="1">
    <location>
        <begin position="257"/>
        <end position="285"/>
    </location>
</feature>
<comment type="caution">
    <text evidence="2">The sequence shown here is derived from an EMBL/GenBank/DDBJ whole genome shotgun (WGS) entry which is preliminary data.</text>
</comment>
<sequence length="328" mass="35810">MSKKSTITLLDGQELRRLAKLVHYQEVENIKNLQFKSEEDRCKYLKESKAGYKSSLALLDNGEKIKIDYKNDETRSSVAHTIFSAMEKTVNTCLQCFRNYTMRNSLLKKVTEYSKDLIHKLHNLDPQDTSDVLKLLADAREYEKAMVEFKNKLNFEGPFTNLEDAQKVQVYEEILEASGRGRGLSIGFAKVVGALGVAVLVVTAGVMVWDVFTSENKIHTAVKEVGVFAASWAAGELGTIVGTALTAAVVGEEAAVLGVSIVAVGGIIGSLAVGVIIGLFAGWLIDLLFSTGKESHVTKHTTLSLPCYVAPMPDGKALAYHIAHKRSA</sequence>
<feature type="transmembrane region" description="Helical" evidence="1">
    <location>
        <begin position="229"/>
        <end position="250"/>
    </location>
</feature>
<name>A0A978UK95_ZIZJJ</name>
<evidence type="ECO:0000313" key="3">
    <source>
        <dbReference type="Proteomes" id="UP000813462"/>
    </source>
</evidence>
<keyword evidence="1" id="KW-0812">Transmembrane</keyword>
<evidence type="ECO:0000313" key="2">
    <source>
        <dbReference type="EMBL" id="KAH7515247.1"/>
    </source>
</evidence>
<evidence type="ECO:0000256" key="1">
    <source>
        <dbReference type="SAM" id="Phobius"/>
    </source>
</evidence>
<accession>A0A978UK95</accession>
<dbReference type="EMBL" id="JAEACU010000010">
    <property type="protein sequence ID" value="KAH7515247.1"/>
    <property type="molecule type" value="Genomic_DNA"/>
</dbReference>
<dbReference type="AlphaFoldDB" id="A0A978UK95"/>
<dbReference type="Proteomes" id="UP000813462">
    <property type="component" value="Unassembled WGS sequence"/>
</dbReference>
<protein>
    <submittedName>
        <fullName evidence="2">Uncharacterized protein</fullName>
    </submittedName>
</protein>
<organism evidence="2 3">
    <name type="scientific">Ziziphus jujuba var. spinosa</name>
    <dbReference type="NCBI Taxonomy" id="714518"/>
    <lineage>
        <taxon>Eukaryota</taxon>
        <taxon>Viridiplantae</taxon>
        <taxon>Streptophyta</taxon>
        <taxon>Embryophyta</taxon>
        <taxon>Tracheophyta</taxon>
        <taxon>Spermatophyta</taxon>
        <taxon>Magnoliopsida</taxon>
        <taxon>eudicotyledons</taxon>
        <taxon>Gunneridae</taxon>
        <taxon>Pentapetalae</taxon>
        <taxon>rosids</taxon>
        <taxon>fabids</taxon>
        <taxon>Rosales</taxon>
        <taxon>Rhamnaceae</taxon>
        <taxon>Paliureae</taxon>
        <taxon>Ziziphus</taxon>
    </lineage>
</organism>
<keyword evidence="1" id="KW-0472">Membrane</keyword>
<reference evidence="2" key="1">
    <citation type="journal article" date="2021" name="Front. Plant Sci.">
        <title>Chromosome-Scale Genome Assembly for Chinese Sour Jujube and Insights Into Its Genome Evolution and Domestication Signature.</title>
        <authorList>
            <person name="Shen L.-Y."/>
            <person name="Luo H."/>
            <person name="Wang X.-L."/>
            <person name="Wang X.-M."/>
            <person name="Qiu X.-J."/>
            <person name="Liu H."/>
            <person name="Zhou S.-S."/>
            <person name="Jia K.-H."/>
            <person name="Nie S."/>
            <person name="Bao Y.-T."/>
            <person name="Zhang R.-G."/>
            <person name="Yun Q.-Z."/>
            <person name="Chai Y.-H."/>
            <person name="Lu J.-Y."/>
            <person name="Li Y."/>
            <person name="Zhao S.-W."/>
            <person name="Mao J.-F."/>
            <person name="Jia S.-G."/>
            <person name="Mao Y.-M."/>
        </authorList>
    </citation>
    <scope>NUCLEOTIDE SEQUENCE</scope>
    <source>
        <strain evidence="2">AT0</strain>
        <tissue evidence="2">Leaf</tissue>
    </source>
</reference>
<keyword evidence="1" id="KW-1133">Transmembrane helix</keyword>